<keyword evidence="1" id="KW-1133">Transmembrane helix</keyword>
<protein>
    <submittedName>
        <fullName evidence="2">Uncharacterized protein</fullName>
    </submittedName>
</protein>
<gene>
    <name evidence="2" type="ORF">A3I92_02600</name>
</gene>
<dbReference type="AlphaFoldDB" id="A0A1F8H2Z4"/>
<keyword evidence="1" id="KW-0812">Transmembrane</keyword>
<proteinExistence type="predicted"/>
<evidence type="ECO:0000256" key="1">
    <source>
        <dbReference type="SAM" id="Phobius"/>
    </source>
</evidence>
<dbReference type="Proteomes" id="UP000177676">
    <property type="component" value="Unassembled WGS sequence"/>
</dbReference>
<organism evidence="2 3">
    <name type="scientific">Candidatus Yanofskybacteria bacterium RIFCSPLOWO2_02_FULL_43_10b</name>
    <dbReference type="NCBI Taxonomy" id="1802704"/>
    <lineage>
        <taxon>Bacteria</taxon>
        <taxon>Candidatus Yanofskyibacteriota</taxon>
    </lineage>
</organism>
<comment type="caution">
    <text evidence="2">The sequence shown here is derived from an EMBL/GenBank/DDBJ whole genome shotgun (WGS) entry which is preliminary data.</text>
</comment>
<sequence>MTGHKHISIAISVGLAVLLVAVGVIGTLFLTSFLKYDRYSKKDFIDRSLYQAIFLRNDQIYFGRLKNISSDFLLLKDVYYVKIDDQGAGQLVKLGKIEPHGPKDEMIINQDQVLFWENMRWDSLVVETIKNLQLKEK</sequence>
<reference evidence="2 3" key="1">
    <citation type="journal article" date="2016" name="Nat. Commun.">
        <title>Thousands of microbial genomes shed light on interconnected biogeochemical processes in an aquifer system.</title>
        <authorList>
            <person name="Anantharaman K."/>
            <person name="Brown C.T."/>
            <person name="Hug L.A."/>
            <person name="Sharon I."/>
            <person name="Castelle C.J."/>
            <person name="Probst A.J."/>
            <person name="Thomas B.C."/>
            <person name="Singh A."/>
            <person name="Wilkins M.J."/>
            <person name="Karaoz U."/>
            <person name="Brodie E.L."/>
            <person name="Williams K.H."/>
            <person name="Hubbard S.S."/>
            <person name="Banfield J.F."/>
        </authorList>
    </citation>
    <scope>NUCLEOTIDE SEQUENCE [LARGE SCALE GENOMIC DNA]</scope>
</reference>
<evidence type="ECO:0000313" key="2">
    <source>
        <dbReference type="EMBL" id="OGN31941.1"/>
    </source>
</evidence>
<feature type="transmembrane region" description="Helical" evidence="1">
    <location>
        <begin position="6"/>
        <end position="34"/>
    </location>
</feature>
<evidence type="ECO:0000313" key="3">
    <source>
        <dbReference type="Proteomes" id="UP000177676"/>
    </source>
</evidence>
<name>A0A1F8H2Z4_9BACT</name>
<accession>A0A1F8H2Z4</accession>
<keyword evidence="1" id="KW-0472">Membrane</keyword>
<dbReference type="EMBL" id="MGKS01000024">
    <property type="protein sequence ID" value="OGN31941.1"/>
    <property type="molecule type" value="Genomic_DNA"/>
</dbReference>